<proteinExistence type="predicted"/>
<keyword evidence="4 6" id="KW-1133">Transmembrane helix</keyword>
<dbReference type="EMBL" id="BAABRL010000009">
    <property type="protein sequence ID" value="GAA5496753.1"/>
    <property type="molecule type" value="Genomic_DNA"/>
</dbReference>
<evidence type="ECO:0000313" key="9">
    <source>
        <dbReference type="EMBL" id="GAA5496753.1"/>
    </source>
</evidence>
<accession>A0ABP9V2J2</accession>
<evidence type="ECO:0000256" key="5">
    <source>
        <dbReference type="ARBA" id="ARBA00023136"/>
    </source>
</evidence>
<dbReference type="RefSeq" id="WP_346189374.1">
    <property type="nucleotide sequence ID" value="NZ_BAABRL010000009.1"/>
</dbReference>
<dbReference type="InterPro" id="IPR025405">
    <property type="entry name" value="DUF4131"/>
</dbReference>
<protein>
    <recommendedName>
        <fullName evidence="11">ComEC/Rec2 family competence protein</fullName>
    </recommendedName>
</protein>
<comment type="caution">
    <text evidence="9">The sequence shown here is derived from an EMBL/GenBank/DDBJ whole genome shotgun (WGS) entry which is preliminary data.</text>
</comment>
<gene>
    <name evidence="9" type="ORF">Rhal01_02938</name>
</gene>
<feature type="domain" description="DUF4131" evidence="8">
    <location>
        <begin position="45"/>
        <end position="187"/>
    </location>
</feature>
<keyword evidence="5 6" id="KW-0472">Membrane</keyword>
<reference evidence="9 10" key="1">
    <citation type="submission" date="2024-02" db="EMBL/GenBank/DDBJ databases">
        <title>Rubritalea halochordaticola NBRC 107102.</title>
        <authorList>
            <person name="Ichikawa N."/>
            <person name="Katano-Makiyama Y."/>
            <person name="Hidaka K."/>
        </authorList>
    </citation>
    <scope>NUCLEOTIDE SEQUENCE [LARGE SCALE GENOMIC DNA]</scope>
    <source>
        <strain evidence="9 10">NBRC 107102</strain>
    </source>
</reference>
<dbReference type="Pfam" id="PF03772">
    <property type="entry name" value="Competence"/>
    <property type="match status" value="1"/>
</dbReference>
<feature type="domain" description="ComEC/Rec2-related protein" evidence="7">
    <location>
        <begin position="232"/>
        <end position="506"/>
    </location>
</feature>
<feature type="transmembrane region" description="Helical" evidence="6">
    <location>
        <begin position="254"/>
        <end position="278"/>
    </location>
</feature>
<evidence type="ECO:0000259" key="8">
    <source>
        <dbReference type="Pfam" id="PF13567"/>
    </source>
</evidence>
<feature type="transmembrane region" description="Helical" evidence="6">
    <location>
        <begin position="354"/>
        <end position="373"/>
    </location>
</feature>
<organism evidence="9 10">
    <name type="scientific">Rubritalea halochordaticola</name>
    <dbReference type="NCBI Taxonomy" id="714537"/>
    <lineage>
        <taxon>Bacteria</taxon>
        <taxon>Pseudomonadati</taxon>
        <taxon>Verrucomicrobiota</taxon>
        <taxon>Verrucomicrobiia</taxon>
        <taxon>Verrucomicrobiales</taxon>
        <taxon>Rubritaleaceae</taxon>
        <taxon>Rubritalea</taxon>
    </lineage>
</organism>
<evidence type="ECO:0000256" key="2">
    <source>
        <dbReference type="ARBA" id="ARBA00022475"/>
    </source>
</evidence>
<feature type="transmembrane region" description="Helical" evidence="6">
    <location>
        <begin position="327"/>
        <end position="348"/>
    </location>
</feature>
<feature type="transmembrane region" description="Helical" evidence="6">
    <location>
        <begin position="53"/>
        <end position="82"/>
    </location>
</feature>
<comment type="subcellular location">
    <subcellularLocation>
        <location evidence="1">Cell membrane</location>
        <topology evidence="1">Multi-pass membrane protein</topology>
    </subcellularLocation>
</comment>
<feature type="transmembrane region" description="Helical" evidence="6">
    <location>
        <begin position="27"/>
        <end position="47"/>
    </location>
</feature>
<dbReference type="InterPro" id="IPR052159">
    <property type="entry name" value="Competence_DNA_uptake"/>
</dbReference>
<dbReference type="NCBIfam" id="TIGR00360">
    <property type="entry name" value="ComEC_N-term"/>
    <property type="match status" value="1"/>
</dbReference>
<evidence type="ECO:0000313" key="10">
    <source>
        <dbReference type="Proteomes" id="UP001424741"/>
    </source>
</evidence>
<dbReference type="InterPro" id="IPR036866">
    <property type="entry name" value="RibonucZ/Hydroxyglut_hydro"/>
</dbReference>
<dbReference type="Pfam" id="PF13567">
    <property type="entry name" value="DUF4131"/>
    <property type="match status" value="1"/>
</dbReference>
<dbReference type="PANTHER" id="PTHR30619:SF7">
    <property type="entry name" value="BETA-LACTAMASE DOMAIN PROTEIN"/>
    <property type="match status" value="1"/>
</dbReference>
<dbReference type="PANTHER" id="PTHR30619">
    <property type="entry name" value="DNA INTERNALIZATION/COMPETENCE PROTEIN COMEC/REC2"/>
    <property type="match status" value="1"/>
</dbReference>
<evidence type="ECO:0000256" key="4">
    <source>
        <dbReference type="ARBA" id="ARBA00022989"/>
    </source>
</evidence>
<keyword evidence="3 6" id="KW-0812">Transmembrane</keyword>
<evidence type="ECO:0008006" key="11">
    <source>
        <dbReference type="Google" id="ProtNLM"/>
    </source>
</evidence>
<feature type="transmembrane region" description="Helical" evidence="6">
    <location>
        <begin position="406"/>
        <end position="426"/>
    </location>
</feature>
<dbReference type="Proteomes" id="UP001424741">
    <property type="component" value="Unassembled WGS sequence"/>
</dbReference>
<evidence type="ECO:0000256" key="3">
    <source>
        <dbReference type="ARBA" id="ARBA00022692"/>
    </source>
</evidence>
<name>A0ABP9V2J2_9BACT</name>
<dbReference type="Gene3D" id="3.60.15.10">
    <property type="entry name" value="Ribonuclease Z/Hydroxyacylglutathione hydrolase-like"/>
    <property type="match status" value="1"/>
</dbReference>
<keyword evidence="10" id="KW-1185">Reference proteome</keyword>
<feature type="transmembrane region" description="Helical" evidence="6">
    <location>
        <begin position="284"/>
        <end position="306"/>
    </location>
</feature>
<evidence type="ECO:0000256" key="1">
    <source>
        <dbReference type="ARBA" id="ARBA00004651"/>
    </source>
</evidence>
<dbReference type="SUPFAM" id="SSF56281">
    <property type="entry name" value="Metallo-hydrolase/oxidoreductase"/>
    <property type="match status" value="1"/>
</dbReference>
<evidence type="ECO:0000259" key="7">
    <source>
        <dbReference type="Pfam" id="PF03772"/>
    </source>
</evidence>
<evidence type="ECO:0000256" key="6">
    <source>
        <dbReference type="SAM" id="Phobius"/>
    </source>
</evidence>
<feature type="transmembrane region" description="Helical" evidence="6">
    <location>
        <begin position="432"/>
        <end position="459"/>
    </location>
</feature>
<sequence>MAARSQLPAACLSWSKIRLGKWIRRQVMVLPALASVAAVLLVDQWSWQLCLALFAFLLLACLGGLRCLLLTLLCSVASGVLYHERLAREYSIAAHLGQRVEAPFTVMDEVRSGREGWEVMVTPTLGPSTQDRLYLDLPWMETKPLVGDVLLVKGRLVAPAKAMNPAAWDQQDWLARRGVHTVLDAWDAKPTGEVDKRFLLQRWAWYARGWIGERITAGLEPGGQDEKVIRAMFLGERPQGAREMVEDFRKSGTIHVFAVSGLHVMMIGGFVAFMLRLLGVPRKVWVLAVIAVMFFYAMVTGMRPPAMRAAVMGSLVIGAWLFSRKPVLGNGVALSALVAVLWNGHMIFMPGFQLSFGVLVAIVLTTSLVHRCFRWIHYMDPFLPRPLYSRYQECSLWTRRQLSGGLTVGGSAWLGSAPLMFWHFGIVTPASFLLGVPLVFMAFFIMSLCCVSLCIGSLWPQASQQLNRLNGLQAAGARGMAAGLADAPGSHFLHKEWQQGERVVVYVMPEGGACAYLGIGGGTLLDAGDRDAFYQEVWPSLNRYGAPVDSMIATHADSQHCGGFLPLLERYQIQQALVPDEGQSRGLLRSLLSELDTQGVTTLRAGEGQRLALDADSWIEVLYAPGNVGGLADDRCLVLRLHWRGKTLLFLGDSGFEFEQWAMQGSVDLSADILVLGKHREDLSGSSALLEKISPKLVIASEHAFPEGESRGEAWYASLEQQGIQVHRLDKSGAAILEPASDGIKLRAFHDPK</sequence>
<dbReference type="InterPro" id="IPR004477">
    <property type="entry name" value="ComEC_N"/>
</dbReference>
<keyword evidence="2" id="KW-1003">Cell membrane</keyword>